<keyword evidence="3" id="KW-1003">Cell membrane</keyword>
<dbReference type="GO" id="GO:0022857">
    <property type="term" value="F:transmembrane transporter activity"/>
    <property type="evidence" value="ECO:0007669"/>
    <property type="project" value="InterPro"/>
</dbReference>
<organism evidence="10 11">
    <name type="scientific">Pseudothermotoga hypogea DSM 11164 = NBRC 106472</name>
    <dbReference type="NCBI Taxonomy" id="1123384"/>
    <lineage>
        <taxon>Bacteria</taxon>
        <taxon>Thermotogati</taxon>
        <taxon>Thermotogota</taxon>
        <taxon>Thermotogae</taxon>
        <taxon>Thermotogales</taxon>
        <taxon>Thermotogaceae</taxon>
        <taxon>Pseudothermotoga</taxon>
    </lineage>
</organism>
<proteinExistence type="inferred from homology"/>
<evidence type="ECO:0000256" key="6">
    <source>
        <dbReference type="ARBA" id="ARBA00022989"/>
    </source>
</evidence>
<dbReference type="PATRIC" id="fig|1123384.7.peg.1908"/>
<sequence>MDSLILIVESLPILLKGTLVTIQLTLAGLALGLVIAIPVSFFQVYGARVPRLVCSIYEKTFRSIPLLVLLMLIFYGLAEVGVRLDPFVACVLGLGLRSSAYQSQIFRGAILSVGKGQTVAALSIGMTRFQTFRYIVFPQALRFSIAPWTNELTVVLKDSSMAYALGVVELLRQGSYIIARTYEPMVIFLLCAGIYLALTVFANRILTFVEKKLRIPGFETREVVH</sequence>
<keyword evidence="4 8" id="KW-0812">Transmembrane</keyword>
<evidence type="ECO:0000256" key="1">
    <source>
        <dbReference type="ARBA" id="ARBA00004651"/>
    </source>
</evidence>
<dbReference type="NCBIfam" id="TIGR01726">
    <property type="entry name" value="HEQRo_perm_3TM"/>
    <property type="match status" value="1"/>
</dbReference>
<dbReference type="CDD" id="cd06261">
    <property type="entry name" value="TM_PBP2"/>
    <property type="match status" value="1"/>
</dbReference>
<dbReference type="PANTHER" id="PTHR30614:SF0">
    <property type="entry name" value="L-CYSTINE TRANSPORT SYSTEM PERMEASE PROTEIN TCYL"/>
    <property type="match status" value="1"/>
</dbReference>
<evidence type="ECO:0000256" key="5">
    <source>
        <dbReference type="ARBA" id="ARBA00022970"/>
    </source>
</evidence>
<dbReference type="GO" id="GO:0043190">
    <property type="term" value="C:ATP-binding cassette (ABC) transporter complex"/>
    <property type="evidence" value="ECO:0007669"/>
    <property type="project" value="InterPro"/>
</dbReference>
<dbReference type="OrthoDB" id="9787841at2"/>
<dbReference type="Proteomes" id="UP000077469">
    <property type="component" value="Chromosome"/>
</dbReference>
<evidence type="ECO:0000259" key="9">
    <source>
        <dbReference type="PROSITE" id="PS50928"/>
    </source>
</evidence>
<dbReference type="EMBL" id="CP007141">
    <property type="protein sequence ID" value="AJC74366.1"/>
    <property type="molecule type" value="Genomic_DNA"/>
</dbReference>
<dbReference type="InterPro" id="IPR010065">
    <property type="entry name" value="AA_ABC_transptr_permease_3TM"/>
</dbReference>
<evidence type="ECO:0000313" key="11">
    <source>
        <dbReference type="Proteomes" id="UP000077469"/>
    </source>
</evidence>
<keyword evidence="2 8" id="KW-0813">Transport</keyword>
<dbReference type="Pfam" id="PF00528">
    <property type="entry name" value="BPD_transp_1"/>
    <property type="match status" value="1"/>
</dbReference>
<dbReference type="PANTHER" id="PTHR30614">
    <property type="entry name" value="MEMBRANE COMPONENT OF AMINO ACID ABC TRANSPORTER"/>
    <property type="match status" value="1"/>
</dbReference>
<keyword evidence="5" id="KW-0029">Amino-acid transport</keyword>
<evidence type="ECO:0000256" key="4">
    <source>
        <dbReference type="ARBA" id="ARBA00022692"/>
    </source>
</evidence>
<dbReference type="STRING" id="1123384.AJ81_09485"/>
<evidence type="ECO:0000256" key="3">
    <source>
        <dbReference type="ARBA" id="ARBA00022475"/>
    </source>
</evidence>
<evidence type="ECO:0000313" key="10">
    <source>
        <dbReference type="EMBL" id="AJC74366.1"/>
    </source>
</evidence>
<evidence type="ECO:0000256" key="8">
    <source>
        <dbReference type="RuleBase" id="RU363032"/>
    </source>
</evidence>
<dbReference type="AlphaFoldDB" id="A0A0X1KT50"/>
<feature type="transmembrane region" description="Helical" evidence="8">
    <location>
        <begin position="20"/>
        <end position="39"/>
    </location>
</feature>
<name>A0A0X1KT50_9THEM</name>
<dbReference type="KEGG" id="phy:AJ81_09485"/>
<accession>A0A0X1KT50</accession>
<evidence type="ECO:0000256" key="2">
    <source>
        <dbReference type="ARBA" id="ARBA00022448"/>
    </source>
</evidence>
<dbReference type="Gene3D" id="1.10.3720.10">
    <property type="entry name" value="MetI-like"/>
    <property type="match status" value="1"/>
</dbReference>
<comment type="subcellular location">
    <subcellularLocation>
        <location evidence="1 8">Cell membrane</location>
        <topology evidence="1 8">Multi-pass membrane protein</topology>
    </subcellularLocation>
</comment>
<gene>
    <name evidence="10" type="ORF">AJ81_09485</name>
</gene>
<protein>
    <submittedName>
        <fullName evidence="10">Polar amino acid ABC transporter permease</fullName>
    </submittedName>
</protein>
<comment type="similarity">
    <text evidence="8">Belongs to the binding-protein-dependent transport system permease family.</text>
</comment>
<dbReference type="SUPFAM" id="SSF161098">
    <property type="entry name" value="MetI-like"/>
    <property type="match status" value="1"/>
</dbReference>
<keyword evidence="6 8" id="KW-1133">Transmembrane helix</keyword>
<dbReference type="GO" id="GO:0006865">
    <property type="term" value="P:amino acid transport"/>
    <property type="evidence" value="ECO:0007669"/>
    <property type="project" value="UniProtKB-KW"/>
</dbReference>
<feature type="transmembrane region" description="Helical" evidence="8">
    <location>
        <begin position="60"/>
        <end position="78"/>
    </location>
</feature>
<evidence type="ECO:0000256" key="7">
    <source>
        <dbReference type="ARBA" id="ARBA00023136"/>
    </source>
</evidence>
<keyword evidence="11" id="KW-1185">Reference proteome</keyword>
<feature type="domain" description="ABC transmembrane type-1" evidence="9">
    <location>
        <begin position="18"/>
        <end position="207"/>
    </location>
</feature>
<keyword evidence="7 8" id="KW-0472">Membrane</keyword>
<dbReference type="InterPro" id="IPR035906">
    <property type="entry name" value="MetI-like_sf"/>
</dbReference>
<dbReference type="PROSITE" id="PS50928">
    <property type="entry name" value="ABC_TM1"/>
    <property type="match status" value="1"/>
</dbReference>
<feature type="transmembrane region" description="Helical" evidence="8">
    <location>
        <begin position="185"/>
        <end position="206"/>
    </location>
</feature>
<reference evidence="10 11" key="1">
    <citation type="submission" date="2014-01" db="EMBL/GenBank/DDBJ databases">
        <title>Genome sequencing of Thermotog hypogea.</title>
        <authorList>
            <person name="Zhang X."/>
            <person name="Alvare G."/>
            <person name="Fristensky B."/>
            <person name="Chen L."/>
            <person name="Suen T."/>
            <person name="Chen Q."/>
            <person name="Ma K."/>
        </authorList>
    </citation>
    <scope>NUCLEOTIDE SEQUENCE [LARGE SCALE GENOMIC DNA]</scope>
    <source>
        <strain evidence="10 11">DSM 11164</strain>
    </source>
</reference>
<dbReference type="InterPro" id="IPR043429">
    <property type="entry name" value="ArtM/GltK/GlnP/TcyL/YhdX-like"/>
</dbReference>
<dbReference type="InterPro" id="IPR000515">
    <property type="entry name" value="MetI-like"/>
</dbReference>
<dbReference type="PaxDb" id="1123384-AJ81_09485"/>